<dbReference type="Proteomes" id="UP000199529">
    <property type="component" value="Unassembled WGS sequence"/>
</dbReference>
<evidence type="ECO:0000313" key="1">
    <source>
        <dbReference type="EMBL" id="SDZ15941.1"/>
    </source>
</evidence>
<dbReference type="RefSeq" id="WP_177226858.1">
    <property type="nucleotide sequence ID" value="NZ_FNOK01000049.1"/>
</dbReference>
<proteinExistence type="predicted"/>
<protein>
    <submittedName>
        <fullName evidence="1">Uncharacterized protein</fullName>
    </submittedName>
</protein>
<accession>A0A1H3QSA2</accession>
<sequence>MLSGAGREEIDDGVRLVVPAERTGQIATLAAAEQQCCPLFDFRLHLDGPMLRLEVRAPAEGAALLTELFTPAA</sequence>
<evidence type="ECO:0000313" key="2">
    <source>
        <dbReference type="Proteomes" id="UP000199529"/>
    </source>
</evidence>
<dbReference type="AlphaFoldDB" id="A0A1H3QSA2"/>
<organism evidence="1 2">
    <name type="scientific">Saccharopolyspora shandongensis</name>
    <dbReference type="NCBI Taxonomy" id="418495"/>
    <lineage>
        <taxon>Bacteria</taxon>
        <taxon>Bacillati</taxon>
        <taxon>Actinomycetota</taxon>
        <taxon>Actinomycetes</taxon>
        <taxon>Pseudonocardiales</taxon>
        <taxon>Pseudonocardiaceae</taxon>
        <taxon>Saccharopolyspora</taxon>
    </lineage>
</organism>
<reference evidence="2" key="1">
    <citation type="submission" date="2016-10" db="EMBL/GenBank/DDBJ databases">
        <authorList>
            <person name="Varghese N."/>
            <person name="Submissions S."/>
        </authorList>
    </citation>
    <scope>NUCLEOTIDE SEQUENCE [LARGE SCALE GENOMIC DNA]</scope>
    <source>
        <strain evidence="2">CGMCC 4.3530</strain>
    </source>
</reference>
<dbReference type="EMBL" id="FNOK01000049">
    <property type="protein sequence ID" value="SDZ15941.1"/>
    <property type="molecule type" value="Genomic_DNA"/>
</dbReference>
<dbReference type="STRING" id="418495.SAMN05216215_104935"/>
<name>A0A1H3QSA2_9PSEU</name>
<gene>
    <name evidence="1" type="ORF">SAMN05216215_104935</name>
</gene>
<keyword evidence="2" id="KW-1185">Reference proteome</keyword>